<keyword evidence="1" id="KW-0472">Membrane</keyword>
<proteinExistence type="predicted"/>
<dbReference type="AlphaFoldDB" id="A0A8S2DSM6"/>
<reference evidence="2" key="1">
    <citation type="submission" date="2021-02" db="EMBL/GenBank/DDBJ databases">
        <authorList>
            <person name="Nowell W R."/>
        </authorList>
    </citation>
    <scope>NUCLEOTIDE SEQUENCE</scope>
</reference>
<dbReference type="Proteomes" id="UP000677228">
    <property type="component" value="Unassembled WGS sequence"/>
</dbReference>
<name>A0A8S2DSM6_9BILA</name>
<evidence type="ECO:0000313" key="3">
    <source>
        <dbReference type="EMBL" id="CAF3792365.1"/>
    </source>
</evidence>
<protein>
    <submittedName>
        <fullName evidence="2">Uncharacterized protein</fullName>
    </submittedName>
</protein>
<keyword evidence="1" id="KW-0812">Transmembrane</keyword>
<dbReference type="EMBL" id="CAJNOK010007082">
    <property type="protein sequence ID" value="CAF1023883.1"/>
    <property type="molecule type" value="Genomic_DNA"/>
</dbReference>
<evidence type="ECO:0000313" key="2">
    <source>
        <dbReference type="EMBL" id="CAF1023883.1"/>
    </source>
</evidence>
<feature type="transmembrane region" description="Helical" evidence="1">
    <location>
        <begin position="31"/>
        <end position="52"/>
    </location>
</feature>
<accession>A0A8S2DSM6</accession>
<evidence type="ECO:0000313" key="4">
    <source>
        <dbReference type="Proteomes" id="UP000677228"/>
    </source>
</evidence>
<sequence>MLTGIVLVTPGLVHTAYYQQSWMSRRLKLGGWLIGGITLALFPNITLLSSQLQRHLNANQMIITPNDPSVIMLKQMFFDENPKQEFDLLPFNKKMNRVDKFTI</sequence>
<gene>
    <name evidence="2" type="ORF">OVA965_LOCUS15641</name>
    <name evidence="3" type="ORF">TMI583_LOCUS15650</name>
</gene>
<dbReference type="Proteomes" id="UP000682733">
    <property type="component" value="Unassembled WGS sequence"/>
</dbReference>
<evidence type="ECO:0000256" key="1">
    <source>
        <dbReference type="SAM" id="Phobius"/>
    </source>
</evidence>
<dbReference type="EMBL" id="CAJOBA010007093">
    <property type="protein sequence ID" value="CAF3792365.1"/>
    <property type="molecule type" value="Genomic_DNA"/>
</dbReference>
<comment type="caution">
    <text evidence="2">The sequence shown here is derived from an EMBL/GenBank/DDBJ whole genome shotgun (WGS) entry which is preliminary data.</text>
</comment>
<organism evidence="2 4">
    <name type="scientific">Didymodactylos carnosus</name>
    <dbReference type="NCBI Taxonomy" id="1234261"/>
    <lineage>
        <taxon>Eukaryota</taxon>
        <taxon>Metazoa</taxon>
        <taxon>Spiralia</taxon>
        <taxon>Gnathifera</taxon>
        <taxon>Rotifera</taxon>
        <taxon>Eurotatoria</taxon>
        <taxon>Bdelloidea</taxon>
        <taxon>Philodinida</taxon>
        <taxon>Philodinidae</taxon>
        <taxon>Didymodactylos</taxon>
    </lineage>
</organism>
<keyword evidence="1" id="KW-1133">Transmembrane helix</keyword>